<reference evidence="2 3" key="1">
    <citation type="submission" date="2016-08" db="EMBL/GenBank/DDBJ databases">
        <title>Whole genome sequence of Mesorhizobium sp. strain UASWS1009 isolated from industrial sewage.</title>
        <authorList>
            <person name="Crovadore J."/>
            <person name="Calmin G."/>
            <person name="Chablais R."/>
            <person name="Cochard B."/>
            <person name="Lefort F."/>
        </authorList>
    </citation>
    <scope>NUCLEOTIDE SEQUENCE [LARGE SCALE GENOMIC DNA]</scope>
    <source>
        <strain evidence="2 3">UASWS1009</strain>
    </source>
</reference>
<protein>
    <submittedName>
        <fullName evidence="2">Transcriptional regulator</fullName>
    </submittedName>
</protein>
<evidence type="ECO:0000259" key="1">
    <source>
        <dbReference type="PROSITE" id="PS50943"/>
    </source>
</evidence>
<accession>A0A1C2EDU9</accession>
<dbReference type="SMART" id="SM00530">
    <property type="entry name" value="HTH_XRE"/>
    <property type="match status" value="1"/>
</dbReference>
<dbReference type="Proteomes" id="UP000094412">
    <property type="component" value="Unassembled WGS sequence"/>
</dbReference>
<gene>
    <name evidence="2" type="ORF">QV13_01030</name>
</gene>
<keyword evidence="3" id="KW-1185">Reference proteome</keyword>
<evidence type="ECO:0000313" key="3">
    <source>
        <dbReference type="Proteomes" id="UP000094412"/>
    </source>
</evidence>
<dbReference type="STRING" id="1566387.QV13_01030"/>
<dbReference type="Gene3D" id="1.10.260.40">
    <property type="entry name" value="lambda repressor-like DNA-binding domains"/>
    <property type="match status" value="1"/>
</dbReference>
<dbReference type="GO" id="GO:0003677">
    <property type="term" value="F:DNA binding"/>
    <property type="evidence" value="ECO:0007669"/>
    <property type="project" value="InterPro"/>
</dbReference>
<proteinExistence type="predicted"/>
<dbReference type="PROSITE" id="PS50943">
    <property type="entry name" value="HTH_CROC1"/>
    <property type="match status" value="1"/>
</dbReference>
<sequence length="84" mass="9380">MNGQIARTEKQLGAILRRVRKQYGLTQGALGEQIHLRQGTVSRLEAGEPAVQLRTLMEALSALRLELVVRPRTEARAADIEDIF</sequence>
<comment type="caution">
    <text evidence="2">The sequence shown here is derived from an EMBL/GenBank/DDBJ whole genome shotgun (WGS) entry which is preliminary data.</text>
</comment>
<evidence type="ECO:0000313" key="2">
    <source>
        <dbReference type="EMBL" id="OCX25198.1"/>
    </source>
</evidence>
<name>A0A1C2EDU9_9HYPH</name>
<dbReference type="SUPFAM" id="SSF47413">
    <property type="entry name" value="lambda repressor-like DNA-binding domains"/>
    <property type="match status" value="1"/>
</dbReference>
<dbReference type="RefSeq" id="WP_024927006.1">
    <property type="nucleotide sequence ID" value="NZ_MDEO01000018.1"/>
</dbReference>
<organism evidence="2 3">
    <name type="scientific">Mesorhizobium hungaricum</name>
    <dbReference type="NCBI Taxonomy" id="1566387"/>
    <lineage>
        <taxon>Bacteria</taxon>
        <taxon>Pseudomonadati</taxon>
        <taxon>Pseudomonadota</taxon>
        <taxon>Alphaproteobacteria</taxon>
        <taxon>Hyphomicrobiales</taxon>
        <taxon>Phyllobacteriaceae</taxon>
        <taxon>Mesorhizobium</taxon>
    </lineage>
</organism>
<feature type="domain" description="HTH cro/C1-type" evidence="1">
    <location>
        <begin position="16"/>
        <end position="70"/>
    </location>
</feature>
<dbReference type="EMBL" id="MDEO01000018">
    <property type="protein sequence ID" value="OCX25198.1"/>
    <property type="molecule type" value="Genomic_DNA"/>
</dbReference>
<dbReference type="OrthoDB" id="9154356at2"/>
<dbReference type="Pfam" id="PF01381">
    <property type="entry name" value="HTH_3"/>
    <property type="match status" value="1"/>
</dbReference>
<dbReference type="AlphaFoldDB" id="A0A1C2EDU9"/>
<dbReference type="InterPro" id="IPR010982">
    <property type="entry name" value="Lambda_DNA-bd_dom_sf"/>
</dbReference>
<dbReference type="CDD" id="cd00093">
    <property type="entry name" value="HTH_XRE"/>
    <property type="match status" value="1"/>
</dbReference>
<dbReference type="InterPro" id="IPR001387">
    <property type="entry name" value="Cro/C1-type_HTH"/>
</dbReference>